<feature type="binding site" evidence="8">
    <location>
        <begin position="9"/>
        <end position="11"/>
    </location>
    <ligand>
        <name>substrate</name>
    </ligand>
</feature>
<feature type="binding site" evidence="8">
    <location>
        <begin position="243"/>
        <end position="244"/>
    </location>
    <ligand>
        <name>substrate</name>
    </ligand>
</feature>
<dbReference type="InterPro" id="IPR035990">
    <property type="entry name" value="TIM_sf"/>
</dbReference>
<feature type="active site" description="Proton acceptor" evidence="8">
    <location>
        <position position="181"/>
    </location>
</feature>
<dbReference type="GO" id="GO:0019563">
    <property type="term" value="P:glycerol catabolic process"/>
    <property type="evidence" value="ECO:0007669"/>
    <property type="project" value="TreeGrafter"/>
</dbReference>
<comment type="subcellular location">
    <subcellularLocation>
        <location evidence="8 9">Cytoplasm</location>
    </subcellularLocation>
</comment>
<evidence type="ECO:0000256" key="1">
    <source>
        <dbReference type="ARBA" id="ARBA00004680"/>
    </source>
</evidence>
<dbReference type="AlphaFoldDB" id="A0AA37T6U9"/>
<proteinExistence type="inferred from homology"/>
<gene>
    <name evidence="8 10" type="primary">tpiA</name>
    <name evidence="10" type="ORF">GCM10007877_25850</name>
</gene>
<dbReference type="CDD" id="cd00311">
    <property type="entry name" value="TIM"/>
    <property type="match status" value="1"/>
</dbReference>
<name>A0AA37T6U9_9GAMM</name>
<dbReference type="InterPro" id="IPR020861">
    <property type="entry name" value="Triosephosphate_isomerase_AS"/>
</dbReference>
<dbReference type="GO" id="GO:0006096">
    <property type="term" value="P:glycolytic process"/>
    <property type="evidence" value="ECO:0007669"/>
    <property type="project" value="UniProtKB-UniRule"/>
</dbReference>
<comment type="pathway">
    <text evidence="8 9">Carbohydrate biosynthesis; gluconeogenesis.</text>
</comment>
<reference evidence="10 11" key="1">
    <citation type="journal article" date="2014" name="Int. J. Syst. Evol. Microbiol.">
        <title>Complete genome sequence of Corynebacterium casei LMG S-19264T (=DSM 44701T), isolated from a smear-ripened cheese.</title>
        <authorList>
            <consortium name="US DOE Joint Genome Institute (JGI-PGF)"/>
            <person name="Walter F."/>
            <person name="Albersmeier A."/>
            <person name="Kalinowski J."/>
            <person name="Ruckert C."/>
        </authorList>
    </citation>
    <scope>NUCLEOTIDE SEQUENCE [LARGE SCALE GENOMIC DNA]</scope>
    <source>
        <strain evidence="10 11">NBRC 110095</strain>
    </source>
</reference>
<evidence type="ECO:0000256" key="5">
    <source>
        <dbReference type="ARBA" id="ARBA00022490"/>
    </source>
</evidence>
<dbReference type="Pfam" id="PF00121">
    <property type="entry name" value="TIM"/>
    <property type="match status" value="1"/>
</dbReference>
<dbReference type="Proteomes" id="UP001156870">
    <property type="component" value="Unassembled WGS sequence"/>
</dbReference>
<accession>A0AA37T6U9</accession>
<dbReference type="HAMAP" id="MF_00147_B">
    <property type="entry name" value="TIM_B"/>
    <property type="match status" value="1"/>
</dbReference>
<protein>
    <recommendedName>
        <fullName evidence="8 9">Triosephosphate isomerase</fullName>
        <shortName evidence="8">TIM</shortName>
        <shortName evidence="8">TPI</shortName>
        <ecNumber evidence="8 9">5.3.1.1</ecNumber>
    </recommendedName>
    <alternativeName>
        <fullName evidence="8">Triose-phosphate isomerase</fullName>
    </alternativeName>
</protein>
<keyword evidence="7 8" id="KW-0413">Isomerase</keyword>
<dbReference type="NCBIfam" id="TIGR00419">
    <property type="entry name" value="tim"/>
    <property type="match status" value="1"/>
</dbReference>
<keyword evidence="4 8" id="KW-0312">Gluconeogenesis</keyword>
<keyword evidence="6 8" id="KW-0324">Glycolysis</keyword>
<comment type="catalytic activity">
    <reaction evidence="8 9">
        <text>D-glyceraldehyde 3-phosphate = dihydroxyacetone phosphate</text>
        <dbReference type="Rhea" id="RHEA:18585"/>
        <dbReference type="ChEBI" id="CHEBI:57642"/>
        <dbReference type="ChEBI" id="CHEBI:59776"/>
        <dbReference type="EC" id="5.3.1.1"/>
    </reaction>
</comment>
<dbReference type="RefSeq" id="WP_232593596.1">
    <property type="nucleotide sequence ID" value="NZ_BSPD01000062.1"/>
</dbReference>
<keyword evidence="11" id="KW-1185">Reference proteome</keyword>
<dbReference type="InterPro" id="IPR000652">
    <property type="entry name" value="Triosephosphate_isomerase"/>
</dbReference>
<organism evidence="10 11">
    <name type="scientific">Marinibactrum halimedae</name>
    <dbReference type="NCBI Taxonomy" id="1444977"/>
    <lineage>
        <taxon>Bacteria</taxon>
        <taxon>Pseudomonadati</taxon>
        <taxon>Pseudomonadota</taxon>
        <taxon>Gammaproteobacteria</taxon>
        <taxon>Cellvibrionales</taxon>
        <taxon>Cellvibrionaceae</taxon>
        <taxon>Marinibactrum</taxon>
    </lineage>
</organism>
<evidence type="ECO:0000256" key="2">
    <source>
        <dbReference type="ARBA" id="ARBA00004939"/>
    </source>
</evidence>
<dbReference type="Gene3D" id="3.20.20.70">
    <property type="entry name" value="Aldolase class I"/>
    <property type="match status" value="1"/>
</dbReference>
<evidence type="ECO:0000256" key="8">
    <source>
        <dbReference type="HAMAP-Rule" id="MF_00147"/>
    </source>
</evidence>
<dbReference type="InterPro" id="IPR013785">
    <property type="entry name" value="Aldolase_TIM"/>
</dbReference>
<dbReference type="PROSITE" id="PS00171">
    <property type="entry name" value="TIM_1"/>
    <property type="match status" value="1"/>
</dbReference>
<evidence type="ECO:0000256" key="9">
    <source>
        <dbReference type="RuleBase" id="RU363013"/>
    </source>
</evidence>
<dbReference type="InterPro" id="IPR022896">
    <property type="entry name" value="TrioseP_Isoase_bac/euk"/>
</dbReference>
<dbReference type="PROSITE" id="PS51440">
    <property type="entry name" value="TIM_2"/>
    <property type="match status" value="1"/>
</dbReference>
<evidence type="ECO:0000256" key="3">
    <source>
        <dbReference type="ARBA" id="ARBA00007422"/>
    </source>
</evidence>
<feature type="binding site" evidence="8">
    <location>
        <position position="187"/>
    </location>
    <ligand>
        <name>substrate</name>
    </ligand>
</feature>
<dbReference type="GO" id="GO:0005829">
    <property type="term" value="C:cytosol"/>
    <property type="evidence" value="ECO:0007669"/>
    <property type="project" value="TreeGrafter"/>
</dbReference>
<dbReference type="GO" id="GO:0006094">
    <property type="term" value="P:gluconeogenesis"/>
    <property type="evidence" value="ECO:0007669"/>
    <property type="project" value="UniProtKB-UniRule"/>
</dbReference>
<evidence type="ECO:0000256" key="4">
    <source>
        <dbReference type="ARBA" id="ARBA00022432"/>
    </source>
</evidence>
<sequence length="261" mass="28267">MRKSIVVANWKMHGSTDHIKSYVSDLHTKYDSDVITDVDLVFCPPTAYLQSLNLELASNEVSGANHCVLDNCKIGGQDLSHYVSDGAYTGEVSGRMLSDLGCQYVIIGHSERRQYFGENDNLVAEKFIAAIKSGLTPIFCVGENKAERERGETLSVVKRQLQEVLDLACGDDLLNSVIAYEPIWAIGTGLTATPEQASQVHRYIRDLLPNKGISIPVIYGGSVKPENAKELFSEVDIDGALVGGASLNAGSFLSIAASIKE</sequence>
<evidence type="ECO:0000313" key="11">
    <source>
        <dbReference type="Proteomes" id="UP001156870"/>
    </source>
</evidence>
<evidence type="ECO:0000256" key="6">
    <source>
        <dbReference type="ARBA" id="ARBA00023152"/>
    </source>
</evidence>
<dbReference type="GO" id="GO:0004807">
    <property type="term" value="F:triose-phosphate isomerase activity"/>
    <property type="evidence" value="ECO:0007669"/>
    <property type="project" value="UniProtKB-UniRule"/>
</dbReference>
<evidence type="ECO:0000256" key="7">
    <source>
        <dbReference type="ARBA" id="ARBA00023235"/>
    </source>
</evidence>
<comment type="similarity">
    <text evidence="3 8 9">Belongs to the triosephosphate isomerase family.</text>
</comment>
<keyword evidence="5 8" id="KW-0963">Cytoplasm</keyword>
<comment type="pathway">
    <text evidence="2">Carbohydrate metabolism; erythritol degradation.</text>
</comment>
<dbReference type="PANTHER" id="PTHR21139:SF42">
    <property type="entry name" value="TRIOSEPHOSPHATE ISOMERASE"/>
    <property type="match status" value="1"/>
</dbReference>
<comment type="caution">
    <text evidence="10">The sequence shown here is derived from an EMBL/GenBank/DDBJ whole genome shotgun (WGS) entry which is preliminary data.</text>
</comment>
<dbReference type="GO" id="GO:0046166">
    <property type="term" value="P:glyceraldehyde-3-phosphate biosynthetic process"/>
    <property type="evidence" value="ECO:0007669"/>
    <property type="project" value="TreeGrafter"/>
</dbReference>
<dbReference type="FunFam" id="3.20.20.70:FF:000016">
    <property type="entry name" value="Triosephosphate isomerase"/>
    <property type="match status" value="1"/>
</dbReference>
<evidence type="ECO:0000313" key="10">
    <source>
        <dbReference type="EMBL" id="GLS26866.1"/>
    </source>
</evidence>
<comment type="subunit">
    <text evidence="8 9">Homodimer.</text>
</comment>
<dbReference type="SUPFAM" id="SSF51351">
    <property type="entry name" value="Triosephosphate isomerase (TIM)"/>
    <property type="match status" value="1"/>
</dbReference>
<comment type="function">
    <text evidence="8">Involved in the gluconeogenesis. Catalyzes stereospecifically the conversion of dihydroxyacetone phosphate (DHAP) to D-glyceraldehyde-3-phosphate (G3P).</text>
</comment>
<feature type="binding site" evidence="8">
    <location>
        <position position="222"/>
    </location>
    <ligand>
        <name>substrate</name>
    </ligand>
</feature>
<comment type="pathway">
    <text evidence="1 8 9">Carbohydrate degradation; glycolysis; D-glyceraldehyde 3-phosphate from glycerone phosphate: step 1/1.</text>
</comment>
<dbReference type="PANTHER" id="PTHR21139">
    <property type="entry name" value="TRIOSEPHOSPHATE ISOMERASE"/>
    <property type="match status" value="1"/>
</dbReference>
<feature type="active site" description="Electrophile" evidence="8">
    <location>
        <position position="109"/>
    </location>
</feature>
<dbReference type="EC" id="5.3.1.1" evidence="8 9"/>
<dbReference type="EMBL" id="BSPD01000062">
    <property type="protein sequence ID" value="GLS26866.1"/>
    <property type="molecule type" value="Genomic_DNA"/>
</dbReference>